<dbReference type="RefSeq" id="WP_118519275.1">
    <property type="nucleotide sequence ID" value="NZ_JACOOY010000005.1"/>
</dbReference>
<proteinExistence type="inferred from homology"/>
<name>A0ABR7ETR7_9FIRM</name>
<evidence type="ECO:0000256" key="1">
    <source>
        <dbReference type="ARBA" id="ARBA00022679"/>
    </source>
</evidence>
<reference evidence="7 8" key="1">
    <citation type="submission" date="2020-08" db="EMBL/GenBank/DDBJ databases">
        <title>Genome public.</title>
        <authorList>
            <person name="Liu C."/>
            <person name="Sun Q."/>
        </authorList>
    </citation>
    <scope>NUCLEOTIDE SEQUENCE [LARGE SCALE GENOMIC DNA]</scope>
    <source>
        <strain evidence="7 8">NSJ-36</strain>
    </source>
</reference>
<evidence type="ECO:0000256" key="5">
    <source>
        <dbReference type="ARBA" id="ARBA00047925"/>
    </source>
</evidence>
<feature type="binding site" evidence="6">
    <location>
        <position position="143"/>
    </location>
    <ligand>
        <name>NAD(+)</name>
        <dbReference type="ChEBI" id="CHEBI:57540"/>
    </ligand>
</feature>
<keyword evidence="8" id="KW-1185">Reference proteome</keyword>
<keyword evidence="1 6" id="KW-0808">Transferase</keyword>
<dbReference type="InterPro" id="IPR017438">
    <property type="entry name" value="ATP-NAD_kinase_N"/>
</dbReference>
<dbReference type="GO" id="GO:0016301">
    <property type="term" value="F:kinase activity"/>
    <property type="evidence" value="ECO:0007669"/>
    <property type="project" value="UniProtKB-KW"/>
</dbReference>
<feature type="binding site" evidence="6">
    <location>
        <begin position="132"/>
        <end position="133"/>
    </location>
    <ligand>
        <name>NAD(+)</name>
        <dbReference type="ChEBI" id="CHEBI:57540"/>
    </ligand>
</feature>
<feature type="active site" description="Proton acceptor" evidence="6">
    <location>
        <position position="62"/>
    </location>
</feature>
<dbReference type="InterPro" id="IPR002504">
    <property type="entry name" value="NADK"/>
</dbReference>
<dbReference type="Pfam" id="PF20143">
    <property type="entry name" value="NAD_kinase_C"/>
    <property type="match status" value="1"/>
</dbReference>
<dbReference type="SUPFAM" id="SSF111331">
    <property type="entry name" value="NAD kinase/diacylglycerol kinase-like"/>
    <property type="match status" value="1"/>
</dbReference>
<dbReference type="InterPro" id="IPR016064">
    <property type="entry name" value="NAD/diacylglycerol_kinase_sf"/>
</dbReference>
<dbReference type="PANTHER" id="PTHR20275">
    <property type="entry name" value="NAD KINASE"/>
    <property type="match status" value="1"/>
</dbReference>
<comment type="subcellular location">
    <subcellularLocation>
        <location evidence="6">Cytoplasm</location>
    </subcellularLocation>
</comment>
<keyword evidence="6" id="KW-0963">Cytoplasm</keyword>
<organism evidence="7 8">
    <name type="scientific">Dorea hominis</name>
    <dbReference type="NCBI Taxonomy" id="2763040"/>
    <lineage>
        <taxon>Bacteria</taxon>
        <taxon>Bacillati</taxon>
        <taxon>Bacillota</taxon>
        <taxon>Clostridia</taxon>
        <taxon>Lachnospirales</taxon>
        <taxon>Lachnospiraceae</taxon>
        <taxon>Dorea</taxon>
    </lineage>
</organism>
<dbReference type="PANTHER" id="PTHR20275:SF0">
    <property type="entry name" value="NAD KINASE"/>
    <property type="match status" value="1"/>
</dbReference>
<keyword evidence="6" id="KW-0547">Nucleotide-binding</keyword>
<dbReference type="Gene3D" id="2.60.200.30">
    <property type="entry name" value="Probable inorganic polyphosphate/atp-NAD kinase, domain 2"/>
    <property type="match status" value="1"/>
</dbReference>
<evidence type="ECO:0000313" key="8">
    <source>
        <dbReference type="Proteomes" id="UP000647235"/>
    </source>
</evidence>
<keyword evidence="3 6" id="KW-0521">NADP</keyword>
<keyword evidence="4 6" id="KW-0520">NAD</keyword>
<evidence type="ECO:0000256" key="4">
    <source>
        <dbReference type="ARBA" id="ARBA00023027"/>
    </source>
</evidence>
<evidence type="ECO:0000256" key="2">
    <source>
        <dbReference type="ARBA" id="ARBA00022777"/>
    </source>
</evidence>
<comment type="catalytic activity">
    <reaction evidence="5 6">
        <text>NAD(+) + ATP = ADP + NADP(+) + H(+)</text>
        <dbReference type="Rhea" id="RHEA:18629"/>
        <dbReference type="ChEBI" id="CHEBI:15378"/>
        <dbReference type="ChEBI" id="CHEBI:30616"/>
        <dbReference type="ChEBI" id="CHEBI:57540"/>
        <dbReference type="ChEBI" id="CHEBI:58349"/>
        <dbReference type="ChEBI" id="CHEBI:456216"/>
        <dbReference type="EC" id="2.7.1.23"/>
    </reaction>
</comment>
<comment type="caution">
    <text evidence="7">The sequence shown here is derived from an EMBL/GenBank/DDBJ whole genome shotgun (WGS) entry which is preliminary data.</text>
</comment>
<feature type="binding site" evidence="6">
    <location>
        <position position="162"/>
    </location>
    <ligand>
        <name>NAD(+)</name>
        <dbReference type="ChEBI" id="CHEBI:57540"/>
    </ligand>
</feature>
<dbReference type="HAMAP" id="MF_00361">
    <property type="entry name" value="NAD_kinase"/>
    <property type="match status" value="1"/>
</dbReference>
<evidence type="ECO:0000256" key="3">
    <source>
        <dbReference type="ARBA" id="ARBA00022857"/>
    </source>
</evidence>
<protein>
    <recommendedName>
        <fullName evidence="6">NAD kinase</fullName>
        <ecNumber evidence="6">2.7.1.23</ecNumber>
    </recommendedName>
    <alternativeName>
        <fullName evidence="6">ATP-dependent NAD kinase</fullName>
    </alternativeName>
</protein>
<keyword evidence="6" id="KW-0067">ATP-binding</keyword>
<feature type="binding site" evidence="6">
    <location>
        <begin position="173"/>
        <end position="178"/>
    </location>
    <ligand>
        <name>NAD(+)</name>
        <dbReference type="ChEBI" id="CHEBI:57540"/>
    </ligand>
</feature>
<evidence type="ECO:0000256" key="6">
    <source>
        <dbReference type="HAMAP-Rule" id="MF_00361"/>
    </source>
</evidence>
<dbReference type="EC" id="2.7.1.23" evidence="6"/>
<feature type="binding site" evidence="6">
    <location>
        <begin position="62"/>
        <end position="63"/>
    </location>
    <ligand>
        <name>NAD(+)</name>
        <dbReference type="ChEBI" id="CHEBI:57540"/>
    </ligand>
</feature>
<comment type="function">
    <text evidence="6">Involved in the regulation of the intracellular balance of NAD and NADP, and is a key enzyme in the biosynthesis of NADP. Catalyzes specifically the phosphorylation on 2'-hydroxyl of the adenosine moiety of NAD to yield NADP.</text>
</comment>
<keyword evidence="2 6" id="KW-0418">Kinase</keyword>
<comment type="similarity">
    <text evidence="6">Belongs to the NAD kinase family.</text>
</comment>
<sequence>MEHIFIVTNDGKDKDHSVTRHIKKIIEDYGKTCSVCRKDEEKKIIEESIPDGIDCVIVIGGDGSFIEAARILHDRDVPMLGVNMGTLGYLTEVELADLDESIEKLLRGEYTLESRMMLEAVYGASVKDVALNDIVVSRNGGIRIIHFRIWVNGELLNCYEADGIIISTPTGSTAYNLSAGGPIVEPTASLLVVTPICSHALNTSSVILSGEDEIEIEIGEGRNGTEEEVLVSFDGTQMLMMHTGERITIRRSATRTEILRLNKVSFLETLRRKMKGN</sequence>
<dbReference type="EMBL" id="JACOOY010000005">
    <property type="protein sequence ID" value="MBC5664732.1"/>
    <property type="molecule type" value="Genomic_DNA"/>
</dbReference>
<dbReference type="Pfam" id="PF01513">
    <property type="entry name" value="NAD_kinase"/>
    <property type="match status" value="1"/>
</dbReference>
<comment type="cofactor">
    <cofactor evidence="6">
        <name>a divalent metal cation</name>
        <dbReference type="ChEBI" id="CHEBI:60240"/>
    </cofactor>
</comment>
<comment type="caution">
    <text evidence="6">Lacks conserved residue(s) required for the propagation of feature annotation.</text>
</comment>
<accession>A0ABR7ETR7</accession>
<gene>
    <name evidence="6" type="primary">nadK</name>
    <name evidence="7" type="ORF">H8S07_05495</name>
</gene>
<dbReference type="Gene3D" id="3.40.50.10330">
    <property type="entry name" value="Probable inorganic polyphosphate/atp-NAD kinase, domain 1"/>
    <property type="match status" value="1"/>
</dbReference>
<evidence type="ECO:0000313" key="7">
    <source>
        <dbReference type="EMBL" id="MBC5664732.1"/>
    </source>
</evidence>
<dbReference type="Proteomes" id="UP000647235">
    <property type="component" value="Unassembled WGS sequence"/>
</dbReference>
<dbReference type="InterPro" id="IPR017437">
    <property type="entry name" value="ATP-NAD_kinase_PpnK-typ_C"/>
</dbReference>